<keyword evidence="1" id="KW-0472">Membrane</keyword>
<feature type="transmembrane region" description="Helical" evidence="1">
    <location>
        <begin position="403"/>
        <end position="424"/>
    </location>
</feature>
<keyword evidence="4" id="KW-1185">Reference proteome</keyword>
<evidence type="ECO:0000256" key="1">
    <source>
        <dbReference type="SAM" id="Phobius"/>
    </source>
</evidence>
<feature type="transmembrane region" description="Helical" evidence="1">
    <location>
        <begin position="147"/>
        <end position="166"/>
    </location>
</feature>
<feature type="transmembrane region" description="Helical" evidence="1">
    <location>
        <begin position="16"/>
        <end position="39"/>
    </location>
</feature>
<feature type="transmembrane region" description="Helical" evidence="1">
    <location>
        <begin position="120"/>
        <end position="140"/>
    </location>
</feature>
<evidence type="ECO:0000313" key="3">
    <source>
        <dbReference type="EMBL" id="MCZ0860743.1"/>
    </source>
</evidence>
<dbReference type="RefSeq" id="WP_268924943.1">
    <property type="nucleotide sequence ID" value="NZ_JAPTGB010000010.1"/>
</dbReference>
<feature type="transmembrane region" description="Helical" evidence="1">
    <location>
        <begin position="203"/>
        <end position="225"/>
    </location>
</feature>
<feature type="transmembrane region" description="Helical" evidence="1">
    <location>
        <begin position="285"/>
        <end position="308"/>
    </location>
</feature>
<dbReference type="Proteomes" id="UP001141422">
    <property type="component" value="Unassembled WGS sequence"/>
</dbReference>
<protein>
    <submittedName>
        <fullName evidence="3">Tripartite tricarboxylate transporter permease</fullName>
    </submittedName>
</protein>
<reference evidence="3" key="1">
    <citation type="submission" date="2022-12" db="EMBL/GenBank/DDBJ databases">
        <title>Isolation and characterisation of novel Methanocorpusculum spp. from native Australian herbivores indicates the genus is ancestrally host-associated.</title>
        <authorList>
            <person name="Volmer J.G."/>
            <person name="Soo R.M."/>
            <person name="Evans P.N."/>
            <person name="Hoedt E.C."/>
            <person name="Astorga Alsina A.L."/>
            <person name="Woodcroft B.J."/>
            <person name="Tyson G.W."/>
            <person name="Hugenholtz P."/>
            <person name="Morrison M."/>
        </authorList>
    </citation>
    <scope>NUCLEOTIDE SEQUENCE</scope>
    <source>
        <strain evidence="3">MG</strain>
    </source>
</reference>
<sequence>MDEYWTARVNILSRRYCGMLGAVVGCVVGVVLGTISGIVPGVHSNTVAGFLAGVSGPLLVLFGPEGLAAAIVAMMVTHTFVDAVPSTFLGVPDPDTVLSVLPAHRLCLAGHGEEAVRVSALGSVAGFVLCLPLFVVFMLVLPPMQGYIDWGVGLVILVAAGLLVVFSRSPGWAFAVFGVSGVLGVFSLGYAHFSVGVFGVGEVLLPLLTGLFGVPVLLLSMRSVVEVPPQRFSGLLIERREVIWSGLRGAVAGAVVGWLPGFSSGTANALLAIRRDGDFERVDARGYLVATSAANTANAVLGIAALYAVGRMRSGAMVALGSLELPSLSFVVLVAGVAALCGYGVTVAGSRCVPVLMRVSQRLVAGVVLVFLVGMSFVFCGPFGLLVLAAATLVGMVPGLVDVPRIFCMGAVMVPVMLFTLDVIRF</sequence>
<accession>A0ABT4IG81</accession>
<dbReference type="PANTHER" id="PTHR42204">
    <property type="entry name" value="INTEGRAL MEMBRANE PROTEIN"/>
    <property type="match status" value="1"/>
</dbReference>
<keyword evidence="1" id="KW-1133">Transmembrane helix</keyword>
<proteinExistence type="predicted"/>
<dbReference type="PANTHER" id="PTHR42204:SF1">
    <property type="entry name" value="INTEGRAL MEMBRANE PROTEIN"/>
    <property type="match status" value="1"/>
</dbReference>
<dbReference type="Pfam" id="PF01970">
    <property type="entry name" value="TctA"/>
    <property type="match status" value="1"/>
</dbReference>
<feature type="transmembrane region" description="Helical" evidence="1">
    <location>
        <begin position="172"/>
        <end position="191"/>
    </location>
</feature>
<comment type="caution">
    <text evidence="3">The sequence shown here is derived from an EMBL/GenBank/DDBJ whole genome shotgun (WGS) entry which is preliminary data.</text>
</comment>
<evidence type="ECO:0000313" key="4">
    <source>
        <dbReference type="Proteomes" id="UP001141422"/>
    </source>
</evidence>
<dbReference type="InterPro" id="IPR002823">
    <property type="entry name" value="DUF112_TM"/>
</dbReference>
<evidence type="ECO:0000259" key="2">
    <source>
        <dbReference type="Pfam" id="PF01970"/>
    </source>
</evidence>
<feature type="transmembrane region" description="Helical" evidence="1">
    <location>
        <begin position="363"/>
        <end position="391"/>
    </location>
</feature>
<name>A0ABT4IG81_9EURY</name>
<keyword evidence="1" id="KW-0812">Transmembrane</keyword>
<feature type="transmembrane region" description="Helical" evidence="1">
    <location>
        <begin position="45"/>
        <end position="62"/>
    </location>
</feature>
<feature type="domain" description="DUF112" evidence="2">
    <location>
        <begin position="25"/>
        <end position="409"/>
    </location>
</feature>
<organism evidence="3 4">
    <name type="scientific">Methanocorpusculum petauri</name>
    <dbReference type="NCBI Taxonomy" id="3002863"/>
    <lineage>
        <taxon>Archaea</taxon>
        <taxon>Methanobacteriati</taxon>
        <taxon>Methanobacteriota</taxon>
        <taxon>Stenosarchaea group</taxon>
        <taxon>Methanomicrobia</taxon>
        <taxon>Methanomicrobiales</taxon>
        <taxon>Methanocorpusculaceae</taxon>
        <taxon>Methanocorpusculum</taxon>
    </lineage>
</organism>
<feature type="transmembrane region" description="Helical" evidence="1">
    <location>
        <begin position="328"/>
        <end position="351"/>
    </location>
</feature>
<gene>
    <name evidence="3" type="ORF">O0S10_05785</name>
</gene>
<dbReference type="EMBL" id="JAPTGB010000010">
    <property type="protein sequence ID" value="MCZ0860743.1"/>
    <property type="molecule type" value="Genomic_DNA"/>
</dbReference>